<protein>
    <submittedName>
        <fullName evidence="1">Uncharacterized protein</fullName>
    </submittedName>
</protein>
<name>A0A2P5C196_PARAD</name>
<dbReference type="Proteomes" id="UP000237105">
    <property type="component" value="Unassembled WGS sequence"/>
</dbReference>
<keyword evidence="2" id="KW-1185">Reference proteome</keyword>
<organism evidence="1 2">
    <name type="scientific">Parasponia andersonii</name>
    <name type="common">Sponia andersonii</name>
    <dbReference type="NCBI Taxonomy" id="3476"/>
    <lineage>
        <taxon>Eukaryota</taxon>
        <taxon>Viridiplantae</taxon>
        <taxon>Streptophyta</taxon>
        <taxon>Embryophyta</taxon>
        <taxon>Tracheophyta</taxon>
        <taxon>Spermatophyta</taxon>
        <taxon>Magnoliopsida</taxon>
        <taxon>eudicotyledons</taxon>
        <taxon>Gunneridae</taxon>
        <taxon>Pentapetalae</taxon>
        <taxon>rosids</taxon>
        <taxon>fabids</taxon>
        <taxon>Rosales</taxon>
        <taxon>Cannabaceae</taxon>
        <taxon>Parasponia</taxon>
    </lineage>
</organism>
<gene>
    <name evidence="1" type="ORF">PanWU01x14_193000</name>
</gene>
<accession>A0A2P5C196</accession>
<evidence type="ECO:0000313" key="1">
    <source>
        <dbReference type="EMBL" id="PON54794.1"/>
    </source>
</evidence>
<evidence type="ECO:0000313" key="2">
    <source>
        <dbReference type="Proteomes" id="UP000237105"/>
    </source>
</evidence>
<proteinExistence type="predicted"/>
<sequence length="164" mass="18277">MLLKEVAASHVSDPPFQASDVCSCCAFWLIMGWDFSLYFFSPVLRLRHRETMDGYGMNDKFVFGGRAVVPELRCFMYATTPPVKQEAGSCLGNSPSRTEEHMVYSFSSCHFISIGEYWTTKKNVLVGEDGLEICRKHMRGRATSKVVVRKSDLGTGLAGSLSLT</sequence>
<reference evidence="2" key="1">
    <citation type="submission" date="2016-06" db="EMBL/GenBank/DDBJ databases">
        <title>Parallel loss of symbiosis genes in relatives of nitrogen-fixing non-legume Parasponia.</title>
        <authorList>
            <person name="Van Velzen R."/>
            <person name="Holmer R."/>
            <person name="Bu F."/>
            <person name="Rutten L."/>
            <person name="Van Zeijl A."/>
            <person name="Liu W."/>
            <person name="Santuari L."/>
            <person name="Cao Q."/>
            <person name="Sharma T."/>
            <person name="Shen D."/>
            <person name="Roswanjaya Y."/>
            <person name="Wardhani T."/>
            <person name="Kalhor M.S."/>
            <person name="Jansen J."/>
            <person name="Van den Hoogen J."/>
            <person name="Gungor B."/>
            <person name="Hartog M."/>
            <person name="Hontelez J."/>
            <person name="Verver J."/>
            <person name="Yang W.-C."/>
            <person name="Schijlen E."/>
            <person name="Repin R."/>
            <person name="Schilthuizen M."/>
            <person name="Schranz E."/>
            <person name="Heidstra R."/>
            <person name="Miyata K."/>
            <person name="Fedorova E."/>
            <person name="Kohlen W."/>
            <person name="Bisseling T."/>
            <person name="Smit S."/>
            <person name="Geurts R."/>
        </authorList>
    </citation>
    <scope>NUCLEOTIDE SEQUENCE [LARGE SCALE GENOMIC DNA]</scope>
    <source>
        <strain evidence="2">cv. WU1-14</strain>
    </source>
</reference>
<dbReference type="AlphaFoldDB" id="A0A2P5C196"/>
<comment type="caution">
    <text evidence="1">The sequence shown here is derived from an EMBL/GenBank/DDBJ whole genome shotgun (WGS) entry which is preliminary data.</text>
</comment>
<dbReference type="EMBL" id="JXTB01000190">
    <property type="protein sequence ID" value="PON54794.1"/>
    <property type="molecule type" value="Genomic_DNA"/>
</dbReference>